<keyword evidence="6" id="KW-1185">Reference proteome</keyword>
<dbReference type="InterPro" id="IPR002938">
    <property type="entry name" value="FAD-bd"/>
</dbReference>
<dbReference type="PANTHER" id="PTHR43004">
    <property type="entry name" value="TRK SYSTEM POTASSIUM UPTAKE PROTEIN"/>
    <property type="match status" value="1"/>
</dbReference>
<dbReference type="Gene3D" id="3.30.70.2450">
    <property type="match status" value="1"/>
</dbReference>
<evidence type="ECO:0000259" key="4">
    <source>
        <dbReference type="Pfam" id="PF01494"/>
    </source>
</evidence>
<dbReference type="Pfam" id="PF21274">
    <property type="entry name" value="Rng_hyd_C"/>
    <property type="match status" value="1"/>
</dbReference>
<keyword evidence="2" id="KW-0285">Flavoprotein</keyword>
<proteinExistence type="predicted"/>
<dbReference type="Proteomes" id="UP001595990">
    <property type="component" value="Unassembled WGS sequence"/>
</dbReference>
<comment type="caution">
    <text evidence="5">The sequence shown here is derived from an EMBL/GenBank/DDBJ whole genome shotgun (WGS) entry which is preliminary data.</text>
</comment>
<feature type="domain" description="FAD-binding" evidence="4">
    <location>
        <begin position="5"/>
        <end position="362"/>
    </location>
</feature>
<reference evidence="6" key="1">
    <citation type="journal article" date="2019" name="Int. J. Syst. Evol. Microbiol.">
        <title>The Global Catalogue of Microorganisms (GCM) 10K type strain sequencing project: providing services to taxonomists for standard genome sequencing and annotation.</title>
        <authorList>
            <consortium name="The Broad Institute Genomics Platform"/>
            <consortium name="The Broad Institute Genome Sequencing Center for Infectious Disease"/>
            <person name="Wu L."/>
            <person name="Ma J."/>
        </authorList>
    </citation>
    <scope>NUCLEOTIDE SEQUENCE [LARGE SCALE GENOMIC DNA]</scope>
    <source>
        <strain evidence="6">CECT 8064</strain>
    </source>
</reference>
<evidence type="ECO:0000256" key="2">
    <source>
        <dbReference type="ARBA" id="ARBA00022630"/>
    </source>
</evidence>
<dbReference type="EMBL" id="JBHSFS010000022">
    <property type="protein sequence ID" value="MFC4517549.1"/>
    <property type="molecule type" value="Genomic_DNA"/>
</dbReference>
<gene>
    <name evidence="5" type="ORF">ACFPEN_32140</name>
</gene>
<protein>
    <submittedName>
        <fullName evidence="5">FAD-dependent oxidoreductase</fullName>
    </submittedName>
</protein>
<dbReference type="Pfam" id="PF01494">
    <property type="entry name" value="FAD_binding_3"/>
    <property type="match status" value="1"/>
</dbReference>
<accession>A0ABV9BTV7</accession>
<name>A0ABV9BTV7_9ACTN</name>
<keyword evidence="3" id="KW-0274">FAD</keyword>
<evidence type="ECO:0000313" key="6">
    <source>
        <dbReference type="Proteomes" id="UP001595990"/>
    </source>
</evidence>
<dbReference type="Gene3D" id="3.40.30.120">
    <property type="match status" value="1"/>
</dbReference>
<dbReference type="Gene3D" id="3.50.50.60">
    <property type="entry name" value="FAD/NAD(P)-binding domain"/>
    <property type="match status" value="1"/>
</dbReference>
<evidence type="ECO:0000256" key="1">
    <source>
        <dbReference type="ARBA" id="ARBA00001974"/>
    </source>
</evidence>
<evidence type="ECO:0000256" key="3">
    <source>
        <dbReference type="ARBA" id="ARBA00022827"/>
    </source>
</evidence>
<comment type="cofactor">
    <cofactor evidence="1">
        <name>FAD</name>
        <dbReference type="ChEBI" id="CHEBI:57692"/>
    </cofactor>
</comment>
<dbReference type="InterPro" id="IPR050641">
    <property type="entry name" value="RIFMO-like"/>
</dbReference>
<dbReference type="InterPro" id="IPR036188">
    <property type="entry name" value="FAD/NAD-bd_sf"/>
</dbReference>
<dbReference type="SUPFAM" id="SSF51905">
    <property type="entry name" value="FAD/NAD(P)-binding domain"/>
    <property type="match status" value="1"/>
</dbReference>
<dbReference type="PRINTS" id="PR00420">
    <property type="entry name" value="RNGMNOXGNASE"/>
</dbReference>
<dbReference type="RefSeq" id="WP_417924111.1">
    <property type="nucleotide sequence ID" value="NZ_JBHSFS010000022.1"/>
</dbReference>
<evidence type="ECO:0000313" key="5">
    <source>
        <dbReference type="EMBL" id="MFC4517549.1"/>
    </source>
</evidence>
<dbReference type="PANTHER" id="PTHR43004:SF19">
    <property type="entry name" value="BINDING MONOOXYGENASE, PUTATIVE (JCVI)-RELATED"/>
    <property type="match status" value="1"/>
</dbReference>
<sequence length="512" mass="55094">MHPLEYDVVISGTGPTGLMLACELGLAGVRVAVLERLTEAQKAGRSGPLSSRILTVPTVEALDRRGLLPELRKAQQATLQAYGLDDMPDDPPTDAPRMIGHFSLILLRAEQLDTADPDFAGRFPEAECGFIGREEFEAMLATRATELGVTIHYGTELTDLSADPEGVTVTAGTLRIRGQWLVGCDGGRSPIRKLARFPFPGTDPEFTAIQAVAELDTPLPVRAFTDAGTVGCQQMPDGTSLIAVTEFGRLPEDRDSPVTPTELQDALHRVNGTPVRVTALHAASRYTDTTRQAADYRAGHILLAGDAAHVHPPYGGQGLNLGIGDAVNLGWKLAATIQGRAPEGLLDTYTTERHPIGAWVQRWTMAQSVLLRPEPRIRALRHIVTDLLDNVPATTYVVKKVAGVWQAHDLPGTHPLTGRPVPELPLDDGTRLADHFHPGRAVLLNRTGNTLPTSPWSDQLTLVTDHSATGPAALLARPDGVVAWATDGENDPEGLTAALRTWLGPGYIHRPR</sequence>
<organism evidence="5 6">
    <name type="scientific">Streptomyces ehimensis</name>
    <dbReference type="NCBI Taxonomy" id="68195"/>
    <lineage>
        <taxon>Bacteria</taxon>
        <taxon>Bacillati</taxon>
        <taxon>Actinomycetota</taxon>
        <taxon>Actinomycetes</taxon>
        <taxon>Kitasatosporales</taxon>
        <taxon>Streptomycetaceae</taxon>
        <taxon>Streptomyces</taxon>
    </lineage>
</organism>